<gene>
    <name evidence="2" type="ORF">E2C01_004617</name>
</gene>
<evidence type="ECO:0008006" key="4">
    <source>
        <dbReference type="Google" id="ProtNLM"/>
    </source>
</evidence>
<keyword evidence="3" id="KW-1185">Reference proteome</keyword>
<dbReference type="Proteomes" id="UP000324222">
    <property type="component" value="Unassembled WGS sequence"/>
</dbReference>
<reference evidence="2 3" key="1">
    <citation type="submission" date="2019-05" db="EMBL/GenBank/DDBJ databases">
        <title>Another draft genome of Portunus trituberculatus and its Hox gene families provides insights of decapod evolution.</title>
        <authorList>
            <person name="Jeong J.-H."/>
            <person name="Song I."/>
            <person name="Kim S."/>
            <person name="Choi T."/>
            <person name="Kim D."/>
            <person name="Ryu S."/>
            <person name="Kim W."/>
        </authorList>
    </citation>
    <scope>NUCLEOTIDE SEQUENCE [LARGE SCALE GENOMIC DNA]</scope>
    <source>
        <tissue evidence="2">Muscle</tissue>
    </source>
</reference>
<evidence type="ECO:0000313" key="3">
    <source>
        <dbReference type="Proteomes" id="UP000324222"/>
    </source>
</evidence>
<protein>
    <recommendedName>
        <fullName evidence="4">Secreted protein</fullName>
    </recommendedName>
</protein>
<name>A0A5B7CST6_PORTR</name>
<comment type="caution">
    <text evidence="2">The sequence shown here is derived from an EMBL/GenBank/DDBJ whole genome shotgun (WGS) entry which is preliminary data.</text>
</comment>
<dbReference type="EMBL" id="VSRR010000188">
    <property type="protein sequence ID" value="MPC11941.1"/>
    <property type="molecule type" value="Genomic_DNA"/>
</dbReference>
<feature type="signal peptide" evidence="1">
    <location>
        <begin position="1"/>
        <end position="18"/>
    </location>
</feature>
<evidence type="ECO:0000313" key="2">
    <source>
        <dbReference type="EMBL" id="MPC11941.1"/>
    </source>
</evidence>
<accession>A0A5B7CST6</accession>
<feature type="chain" id="PRO_5022720427" description="Secreted protein" evidence="1">
    <location>
        <begin position="19"/>
        <end position="134"/>
    </location>
</feature>
<evidence type="ECO:0000256" key="1">
    <source>
        <dbReference type="SAM" id="SignalP"/>
    </source>
</evidence>
<organism evidence="2 3">
    <name type="scientific">Portunus trituberculatus</name>
    <name type="common">Swimming crab</name>
    <name type="synonym">Neptunus trituberculatus</name>
    <dbReference type="NCBI Taxonomy" id="210409"/>
    <lineage>
        <taxon>Eukaryota</taxon>
        <taxon>Metazoa</taxon>
        <taxon>Ecdysozoa</taxon>
        <taxon>Arthropoda</taxon>
        <taxon>Crustacea</taxon>
        <taxon>Multicrustacea</taxon>
        <taxon>Malacostraca</taxon>
        <taxon>Eumalacostraca</taxon>
        <taxon>Eucarida</taxon>
        <taxon>Decapoda</taxon>
        <taxon>Pleocyemata</taxon>
        <taxon>Brachyura</taxon>
        <taxon>Eubrachyura</taxon>
        <taxon>Portunoidea</taxon>
        <taxon>Portunidae</taxon>
        <taxon>Portuninae</taxon>
        <taxon>Portunus</taxon>
    </lineage>
</organism>
<proteinExistence type="predicted"/>
<sequence>MTLVTVVQLLTFAASTFALERFDNCATLWARAAGPRVCRVRECPVARSCPGFAYNTMQVYPQIPVAKLHREPRRVAVKDAVAVRLAPNPRHATLKSPLGMVKFQGTVHAVRSTHTPSCDSPSGMTTKETMSYCA</sequence>
<keyword evidence="1" id="KW-0732">Signal</keyword>
<dbReference type="AlphaFoldDB" id="A0A5B7CST6"/>